<evidence type="ECO:0000259" key="9">
    <source>
        <dbReference type="Pfam" id="PF04413"/>
    </source>
</evidence>
<comment type="pathway">
    <text evidence="1 8">Bacterial outer membrane biogenesis; LPS core biosynthesis.</text>
</comment>
<dbReference type="STRING" id="1189621.A3SI_14809"/>
<reference evidence="10 11" key="1">
    <citation type="submission" date="2012-05" db="EMBL/GenBank/DDBJ databases">
        <title>Genome sequence of Nitritalea halalkaliphila LW7.</title>
        <authorList>
            <person name="Jangir P.K."/>
            <person name="Singh A."/>
            <person name="Shivaji S."/>
            <person name="Sharma R."/>
        </authorList>
    </citation>
    <scope>NUCLEOTIDE SEQUENCE [LARGE SCALE GENOMIC DNA]</scope>
    <source>
        <strain evidence="10 11">LW7</strain>
    </source>
</reference>
<evidence type="ECO:0000256" key="3">
    <source>
        <dbReference type="ARBA" id="ARBA00019077"/>
    </source>
</evidence>
<evidence type="ECO:0000256" key="5">
    <source>
        <dbReference type="ARBA" id="ARBA00031445"/>
    </source>
</evidence>
<dbReference type="PANTHER" id="PTHR42755">
    <property type="entry name" value="3-DEOXY-MANNO-OCTULOSONATE CYTIDYLYLTRANSFERASE"/>
    <property type="match status" value="1"/>
</dbReference>
<accession>I5BZ64</accession>
<name>I5BZ64_9BACT</name>
<dbReference type="InterPro" id="IPR007507">
    <property type="entry name" value="Glycos_transf_N"/>
</dbReference>
<evidence type="ECO:0000313" key="11">
    <source>
        <dbReference type="Proteomes" id="UP000005551"/>
    </source>
</evidence>
<dbReference type="InterPro" id="IPR038107">
    <property type="entry name" value="Glycos_transf_N_sf"/>
</dbReference>
<evidence type="ECO:0000256" key="2">
    <source>
        <dbReference type="ARBA" id="ARBA00012621"/>
    </source>
</evidence>
<comment type="catalytic activity">
    <reaction evidence="6 8">
        <text>lipid IVA (E. coli) + CMP-3-deoxy-beta-D-manno-octulosonate = alpha-Kdo-(2-&gt;6)-lipid IVA (E. coli) + CMP + H(+)</text>
        <dbReference type="Rhea" id="RHEA:28066"/>
        <dbReference type="ChEBI" id="CHEBI:15378"/>
        <dbReference type="ChEBI" id="CHEBI:58603"/>
        <dbReference type="ChEBI" id="CHEBI:60364"/>
        <dbReference type="ChEBI" id="CHEBI:60377"/>
        <dbReference type="ChEBI" id="CHEBI:85987"/>
        <dbReference type="EC" id="2.4.99.12"/>
    </reaction>
</comment>
<dbReference type="PANTHER" id="PTHR42755:SF1">
    <property type="entry name" value="3-DEOXY-D-MANNO-OCTULOSONIC ACID TRANSFERASE, MITOCHONDRIAL-RELATED"/>
    <property type="match status" value="1"/>
</dbReference>
<feature type="domain" description="3-deoxy-D-manno-octulosonic-acid transferase N-terminal" evidence="9">
    <location>
        <begin position="55"/>
        <end position="220"/>
    </location>
</feature>
<dbReference type="GO" id="GO:0009245">
    <property type="term" value="P:lipid A biosynthetic process"/>
    <property type="evidence" value="ECO:0007669"/>
    <property type="project" value="TreeGrafter"/>
</dbReference>
<organism evidence="10 11">
    <name type="scientific">Nitritalea halalkaliphila LW7</name>
    <dbReference type="NCBI Taxonomy" id="1189621"/>
    <lineage>
        <taxon>Bacteria</taxon>
        <taxon>Pseudomonadati</taxon>
        <taxon>Bacteroidota</taxon>
        <taxon>Cytophagia</taxon>
        <taxon>Cytophagales</taxon>
        <taxon>Cyclobacteriaceae</taxon>
        <taxon>Nitritalea</taxon>
    </lineage>
</organism>
<evidence type="ECO:0000256" key="4">
    <source>
        <dbReference type="ARBA" id="ARBA00022679"/>
    </source>
</evidence>
<dbReference type="GO" id="GO:0009244">
    <property type="term" value="P:lipopolysaccharide core region biosynthetic process"/>
    <property type="evidence" value="ECO:0007669"/>
    <property type="project" value="UniProtKB-UniRule"/>
</dbReference>
<dbReference type="AlphaFoldDB" id="I5BZ64"/>
<dbReference type="Proteomes" id="UP000005551">
    <property type="component" value="Unassembled WGS sequence"/>
</dbReference>
<dbReference type="Gene3D" id="3.40.50.11720">
    <property type="entry name" value="3-Deoxy-D-manno-octulosonic-acid transferase, N-terminal domain"/>
    <property type="match status" value="1"/>
</dbReference>
<gene>
    <name evidence="10" type="ORF">A3SI_14809</name>
</gene>
<dbReference type="GO" id="GO:0043842">
    <property type="term" value="F:Kdo transferase activity"/>
    <property type="evidence" value="ECO:0007669"/>
    <property type="project" value="UniProtKB-EC"/>
</dbReference>
<dbReference type="EC" id="2.4.99.12" evidence="2 8"/>
<evidence type="ECO:0000256" key="1">
    <source>
        <dbReference type="ARBA" id="ARBA00004713"/>
    </source>
</evidence>
<comment type="function">
    <text evidence="8">Involved in lipopolysaccharide (LPS) biosynthesis. Catalyzes the transfer of 3-deoxy-D-manno-octulosonate (Kdo) residue(s) from CMP-Kdo to lipid IV(A), the tetraacyldisaccharide-1,4'-bisphosphate precursor of lipid A.</text>
</comment>
<keyword evidence="4 8" id="KW-0808">Transferase</keyword>
<dbReference type="Gene3D" id="3.40.50.2000">
    <property type="entry name" value="Glycogen Phosphorylase B"/>
    <property type="match status" value="1"/>
</dbReference>
<dbReference type="InterPro" id="IPR039901">
    <property type="entry name" value="Kdotransferase"/>
</dbReference>
<evidence type="ECO:0000256" key="7">
    <source>
        <dbReference type="PIRSR" id="PIRSR639901-1"/>
    </source>
</evidence>
<dbReference type="GO" id="GO:0005886">
    <property type="term" value="C:plasma membrane"/>
    <property type="evidence" value="ECO:0007669"/>
    <property type="project" value="UniProtKB-SubCell"/>
</dbReference>
<keyword evidence="8" id="KW-1003">Cell membrane</keyword>
<dbReference type="EMBL" id="AJYA01000037">
    <property type="protein sequence ID" value="EIM74866.1"/>
    <property type="molecule type" value="Genomic_DNA"/>
</dbReference>
<keyword evidence="8" id="KW-0472">Membrane</keyword>
<evidence type="ECO:0000256" key="8">
    <source>
        <dbReference type="RuleBase" id="RU365103"/>
    </source>
</evidence>
<comment type="caution">
    <text evidence="10">The sequence shown here is derived from an EMBL/GenBank/DDBJ whole genome shotgun (WGS) entry which is preliminary data.</text>
</comment>
<evidence type="ECO:0000256" key="6">
    <source>
        <dbReference type="ARBA" id="ARBA00049183"/>
    </source>
</evidence>
<protein>
    <recommendedName>
        <fullName evidence="3 8">3-deoxy-D-manno-octulosonic acid transferase</fullName>
        <shortName evidence="8">Kdo transferase</shortName>
        <ecNumber evidence="2 8">2.4.99.12</ecNumber>
    </recommendedName>
    <alternativeName>
        <fullName evidence="5 8">Lipid IV(A) 3-deoxy-D-manno-octulosonic acid transferase</fullName>
    </alternativeName>
</protein>
<keyword evidence="8" id="KW-0448">Lipopolysaccharide biosynthesis</keyword>
<comment type="subcellular location">
    <subcellularLocation>
        <location evidence="8">Cell membrane</location>
    </subcellularLocation>
</comment>
<comment type="similarity">
    <text evidence="8">Belongs to the glycosyltransferase group 1 family.</text>
</comment>
<proteinExistence type="inferred from homology"/>
<dbReference type="UniPathway" id="UPA00958"/>
<dbReference type="Pfam" id="PF04413">
    <property type="entry name" value="Glycos_transf_N"/>
    <property type="match status" value="1"/>
</dbReference>
<dbReference type="SUPFAM" id="SSF53756">
    <property type="entry name" value="UDP-Glycosyltransferase/glycogen phosphorylase"/>
    <property type="match status" value="1"/>
</dbReference>
<evidence type="ECO:0000313" key="10">
    <source>
        <dbReference type="EMBL" id="EIM74866.1"/>
    </source>
</evidence>
<sequence length="421" mass="47501">MGSFFYFCTMKRLYDFLMYLADALLARWAKTGSKLHERQAGAQRAFSEVAAFRAQAPEAAVAWFHVASLGEYEQAKPLLAALKAEQPALRIVVSFFSPSGYRPAAAKPQAHVDTLFYLPLDRPAHAQKLLHTLRPQLFFCVKYDIWPNFLLAAKASGASCYLIAAVFRPGQVYFRPWGGFFRRILPLFDHVFTQDEKTAQLLQRHYPSLAVTCTGDTRYDRVLETAAAPKRFPEIEACIAGRPVLVAGSVWEQDMRLLLPFIREARDFFILIAPHAFQEEQMERWLRETGRPSRRYSKLKGPCDVLLIDNVGMLAQLYQYATVAYVGGASGDGLHNILEPIGFQVPVVHARLKRRAKFPESASAREAGLVQEVQDAEVCRRALGRYRDAHTLAQAKTRAAAFLHRQKGSSQAIMHVLKQEI</sequence>
<feature type="active site" description="Proton acceptor" evidence="7">
    <location>
        <position position="71"/>
    </location>
</feature>
<dbReference type="PATRIC" id="fig|1189621.3.peg.3082"/>
<keyword evidence="11" id="KW-1185">Reference proteome</keyword>